<dbReference type="SUPFAM" id="SSF55781">
    <property type="entry name" value="GAF domain-like"/>
    <property type="match status" value="1"/>
</dbReference>
<dbReference type="PANTHER" id="PTHR30136">
    <property type="entry name" value="HELIX-TURN-HELIX TRANSCRIPTIONAL REGULATOR, ICLR FAMILY"/>
    <property type="match status" value="1"/>
</dbReference>
<dbReference type="GO" id="GO:0003677">
    <property type="term" value="F:DNA binding"/>
    <property type="evidence" value="ECO:0007669"/>
    <property type="project" value="UniProtKB-KW"/>
</dbReference>
<reference evidence="5 6" key="1">
    <citation type="journal article" date="2011" name="J. Bacteriol.">
        <title>Complete genome sequence of the haloaromatic acid-degrading bacterium Achromobacter xylosoxidans A8.</title>
        <authorList>
            <person name="Strnad H."/>
            <person name="Ridl J."/>
            <person name="Paces J."/>
            <person name="Kolar M."/>
            <person name="Vlcek C."/>
            <person name="Paces V."/>
        </authorList>
    </citation>
    <scope>NUCLEOTIDE SEQUENCE [LARGE SCALE GENOMIC DNA]</scope>
    <source>
        <strain evidence="5 6">A8</strain>
    </source>
</reference>
<dbReference type="InterPro" id="IPR029016">
    <property type="entry name" value="GAF-like_dom_sf"/>
</dbReference>
<evidence type="ECO:0000256" key="1">
    <source>
        <dbReference type="ARBA" id="ARBA00023015"/>
    </source>
</evidence>
<evidence type="ECO:0000256" key="2">
    <source>
        <dbReference type="ARBA" id="ARBA00023125"/>
    </source>
</evidence>
<dbReference type="SMART" id="SM00346">
    <property type="entry name" value="HTH_ICLR"/>
    <property type="match status" value="1"/>
</dbReference>
<dbReference type="eggNOG" id="COG1414">
    <property type="taxonomic scope" value="Bacteria"/>
</dbReference>
<dbReference type="Gene3D" id="3.30.450.40">
    <property type="match status" value="1"/>
</dbReference>
<dbReference type="InterPro" id="IPR050707">
    <property type="entry name" value="HTH_MetabolicPath_Reg"/>
</dbReference>
<feature type="domain" description="HTH iclR-type" evidence="4">
    <location>
        <begin position="1"/>
        <end position="57"/>
    </location>
</feature>
<dbReference type="PANTHER" id="PTHR30136:SF35">
    <property type="entry name" value="HTH-TYPE TRANSCRIPTIONAL REGULATOR RV1719"/>
    <property type="match status" value="1"/>
</dbReference>
<dbReference type="HOGENOM" id="CLU_062618_4_0_4"/>
<keyword evidence="2" id="KW-0238">DNA-binding</keyword>
<dbReference type="GO" id="GO:0003700">
    <property type="term" value="F:DNA-binding transcription factor activity"/>
    <property type="evidence" value="ECO:0007669"/>
    <property type="project" value="TreeGrafter"/>
</dbReference>
<dbReference type="PROSITE" id="PS51077">
    <property type="entry name" value="HTH_ICLR"/>
    <property type="match status" value="1"/>
</dbReference>
<dbReference type="GO" id="GO:0045892">
    <property type="term" value="P:negative regulation of DNA-templated transcription"/>
    <property type="evidence" value="ECO:0007669"/>
    <property type="project" value="TreeGrafter"/>
</dbReference>
<proteinExistence type="predicted"/>
<dbReference type="STRING" id="762376.AXYL_05144"/>
<dbReference type="InterPro" id="IPR014757">
    <property type="entry name" value="Tscrpt_reg_IclR_C"/>
</dbReference>
<dbReference type="AlphaFoldDB" id="E3HRH2"/>
<dbReference type="KEGG" id="axy:AXYL_05144"/>
<name>E3HRH2_ACHXA</name>
<gene>
    <name evidence="5" type="ordered locus">AXYL_05144</name>
</gene>
<sequence length="236" mass="25562">MDLLRLLSVEQAGGMALRDLVAHSGLDRTTAYRMLSVLVSAGYARRDAVSGAYCLGLESMGMGLVALAQAPLTQICVPVMKALARRSDEHTFLVVRSGDYSHCLHLEEGSRPIRSYADYVGGARLLGLGIPSFALLAQWDDDRIGAHFERHRRQYLAKDLSLSKLLRWVRQARTQGYTQVSGQGVGGVGVAFAVGASGTAALGIVAPANRMPRSRGAELAQAIDEELRRFQIGPRR</sequence>
<keyword evidence="1" id="KW-0805">Transcription regulation</keyword>
<dbReference type="Pfam" id="PF09339">
    <property type="entry name" value="HTH_IclR"/>
    <property type="match status" value="1"/>
</dbReference>
<dbReference type="InterPro" id="IPR036388">
    <property type="entry name" value="WH-like_DNA-bd_sf"/>
</dbReference>
<dbReference type="InterPro" id="IPR005471">
    <property type="entry name" value="Tscrpt_reg_IclR_N"/>
</dbReference>
<evidence type="ECO:0000313" key="6">
    <source>
        <dbReference type="Proteomes" id="UP000006876"/>
    </source>
</evidence>
<accession>E3HRH2</accession>
<organism evidence="5 6">
    <name type="scientific">Achromobacter xylosoxidans (strain A8)</name>
    <dbReference type="NCBI Taxonomy" id="762376"/>
    <lineage>
        <taxon>Bacteria</taxon>
        <taxon>Pseudomonadati</taxon>
        <taxon>Pseudomonadota</taxon>
        <taxon>Betaproteobacteria</taxon>
        <taxon>Burkholderiales</taxon>
        <taxon>Alcaligenaceae</taxon>
        <taxon>Achromobacter</taxon>
    </lineage>
</organism>
<dbReference type="SUPFAM" id="SSF46785">
    <property type="entry name" value="Winged helix' DNA-binding domain"/>
    <property type="match status" value="1"/>
</dbReference>
<evidence type="ECO:0000313" key="5">
    <source>
        <dbReference type="EMBL" id="ADP18450.1"/>
    </source>
</evidence>
<evidence type="ECO:0000259" key="4">
    <source>
        <dbReference type="PROSITE" id="PS51077"/>
    </source>
</evidence>
<dbReference type="EMBL" id="CP002287">
    <property type="protein sequence ID" value="ADP18450.1"/>
    <property type="molecule type" value="Genomic_DNA"/>
</dbReference>
<evidence type="ECO:0000256" key="3">
    <source>
        <dbReference type="ARBA" id="ARBA00023163"/>
    </source>
</evidence>
<dbReference type="Proteomes" id="UP000006876">
    <property type="component" value="Chromosome"/>
</dbReference>
<dbReference type="Gene3D" id="1.10.10.10">
    <property type="entry name" value="Winged helix-like DNA-binding domain superfamily/Winged helix DNA-binding domain"/>
    <property type="match status" value="1"/>
</dbReference>
<dbReference type="Pfam" id="PF01614">
    <property type="entry name" value="IclR_C"/>
    <property type="match status" value="1"/>
</dbReference>
<protein>
    <submittedName>
        <fullName evidence="5">IclR helix-turn-helix domain protein 3</fullName>
    </submittedName>
</protein>
<dbReference type="InterPro" id="IPR036390">
    <property type="entry name" value="WH_DNA-bd_sf"/>
</dbReference>
<keyword evidence="3" id="KW-0804">Transcription</keyword>